<sequence>MTIRKDRDVQDETMKGLIAEIENLRVSRQLDYANQPHPLLKRFTQQELNDMACPTYKNLLMGRSHRMPDRRMIICIAEYLECTAVERNALLLAAGYLPVYPALEGAAMEQALEEVRQILSSLPLPAMIVNHMLNIKAVNERFSRLFELPASSAFYKGLNMADLHFNADYPVRSRSTFNAASFELWESHAVEGIHAYQKIHTGSRQEPWYTHSLERLRQYSDFNKYWNKRPDNTGNEYGQHKMILARMGASDKLVPIRYKQIHISAGHHLYPRIEAYLPVDEAAHTVFEQLGS</sequence>
<dbReference type="EMBL" id="WHOB01000089">
    <property type="protein sequence ID" value="NOU82995.1"/>
    <property type="molecule type" value="Genomic_DNA"/>
</dbReference>
<dbReference type="RefSeq" id="WP_171720255.1">
    <property type="nucleotide sequence ID" value="NZ_WHOB01000089.1"/>
</dbReference>
<evidence type="ECO:0000313" key="2">
    <source>
        <dbReference type="EMBL" id="NOU82995.1"/>
    </source>
</evidence>
<organism evidence="2 3">
    <name type="scientific">Paenibacillus phytohabitans</name>
    <dbReference type="NCBI Taxonomy" id="2654978"/>
    <lineage>
        <taxon>Bacteria</taxon>
        <taxon>Bacillati</taxon>
        <taxon>Bacillota</taxon>
        <taxon>Bacilli</taxon>
        <taxon>Bacillales</taxon>
        <taxon>Paenibacillaceae</taxon>
        <taxon>Paenibacillus</taxon>
    </lineage>
</organism>
<keyword evidence="3" id="KW-1185">Reference proteome</keyword>
<proteinExistence type="predicted"/>
<gene>
    <name evidence="2" type="ORF">GC101_29475</name>
</gene>
<dbReference type="Gene3D" id="3.30.450.180">
    <property type="match status" value="1"/>
</dbReference>
<evidence type="ECO:0000313" key="3">
    <source>
        <dbReference type="Proteomes" id="UP000596857"/>
    </source>
</evidence>
<reference evidence="2 3" key="1">
    <citation type="submission" date="2019-10" db="EMBL/GenBank/DDBJ databases">
        <title>Description of Paenibacillus terricola sp. nov.</title>
        <authorList>
            <person name="Carlier A."/>
            <person name="Qi S."/>
        </authorList>
    </citation>
    <scope>NUCLEOTIDE SEQUENCE [LARGE SCALE GENOMIC DNA]</scope>
    <source>
        <strain evidence="2 3">LMG 31459</strain>
    </source>
</reference>
<name>A0ABX1YPJ5_9BACL</name>
<dbReference type="InterPro" id="IPR041413">
    <property type="entry name" value="MLTR_LBD"/>
</dbReference>
<feature type="domain" description="MmyB-like transcription regulator ligand binding" evidence="1">
    <location>
        <begin position="114"/>
        <end position="290"/>
    </location>
</feature>
<dbReference type="Pfam" id="PF17765">
    <property type="entry name" value="MLTR_LBD"/>
    <property type="match status" value="1"/>
</dbReference>
<protein>
    <recommendedName>
        <fullName evidence="1">MmyB-like transcription regulator ligand binding domain-containing protein</fullName>
    </recommendedName>
</protein>
<dbReference type="Proteomes" id="UP000596857">
    <property type="component" value="Unassembled WGS sequence"/>
</dbReference>
<comment type="caution">
    <text evidence="2">The sequence shown here is derived from an EMBL/GenBank/DDBJ whole genome shotgun (WGS) entry which is preliminary data.</text>
</comment>
<dbReference type="PANTHER" id="PTHR35010:SF4">
    <property type="entry name" value="BLL5781 PROTEIN"/>
    <property type="match status" value="1"/>
</dbReference>
<dbReference type="PANTHER" id="PTHR35010">
    <property type="entry name" value="BLL4672 PROTEIN-RELATED"/>
    <property type="match status" value="1"/>
</dbReference>
<accession>A0ABX1YPJ5</accession>
<evidence type="ECO:0000259" key="1">
    <source>
        <dbReference type="Pfam" id="PF17765"/>
    </source>
</evidence>